<accession>A0A367KLA0</accession>
<dbReference type="EMBL" id="PJQM01001176">
    <property type="protein sequence ID" value="RCI03013.1"/>
    <property type="molecule type" value="Genomic_DNA"/>
</dbReference>
<dbReference type="Proteomes" id="UP000253551">
    <property type="component" value="Unassembled WGS sequence"/>
</dbReference>
<evidence type="ECO:0000313" key="2">
    <source>
        <dbReference type="EMBL" id="RCI03013.1"/>
    </source>
</evidence>
<evidence type="ECO:0000256" key="1">
    <source>
        <dbReference type="SAM" id="MobiDB-lite"/>
    </source>
</evidence>
<protein>
    <submittedName>
        <fullName evidence="2">Uncharacterized protein</fullName>
    </submittedName>
</protein>
<feature type="compositionally biased region" description="Polar residues" evidence="1">
    <location>
        <begin position="34"/>
        <end position="46"/>
    </location>
</feature>
<comment type="caution">
    <text evidence="2">The sequence shown here is derived from an EMBL/GenBank/DDBJ whole genome shotgun (WGS) entry which is preliminary data.</text>
</comment>
<keyword evidence="3" id="KW-1185">Reference proteome</keyword>
<organism evidence="2 3">
    <name type="scientific">Rhizopus stolonifer</name>
    <name type="common">Rhizopus nigricans</name>
    <dbReference type="NCBI Taxonomy" id="4846"/>
    <lineage>
        <taxon>Eukaryota</taxon>
        <taxon>Fungi</taxon>
        <taxon>Fungi incertae sedis</taxon>
        <taxon>Mucoromycota</taxon>
        <taxon>Mucoromycotina</taxon>
        <taxon>Mucoromycetes</taxon>
        <taxon>Mucorales</taxon>
        <taxon>Mucorineae</taxon>
        <taxon>Rhizopodaceae</taxon>
        <taxon>Rhizopus</taxon>
    </lineage>
</organism>
<evidence type="ECO:0000313" key="3">
    <source>
        <dbReference type="Proteomes" id="UP000253551"/>
    </source>
</evidence>
<feature type="region of interest" description="Disordered" evidence="1">
    <location>
        <begin position="28"/>
        <end position="72"/>
    </location>
</feature>
<dbReference type="AlphaFoldDB" id="A0A367KLA0"/>
<reference evidence="2 3" key="1">
    <citation type="journal article" date="2018" name="G3 (Bethesda)">
        <title>Phylogenetic and Phylogenomic Definition of Rhizopus Species.</title>
        <authorList>
            <person name="Gryganskyi A.P."/>
            <person name="Golan J."/>
            <person name="Dolatabadi S."/>
            <person name="Mondo S."/>
            <person name="Robb S."/>
            <person name="Idnurm A."/>
            <person name="Muszewska A."/>
            <person name="Steczkiewicz K."/>
            <person name="Masonjones S."/>
            <person name="Liao H.L."/>
            <person name="Gajdeczka M.T."/>
            <person name="Anike F."/>
            <person name="Vuek A."/>
            <person name="Anishchenko I.M."/>
            <person name="Voigt K."/>
            <person name="de Hoog G.S."/>
            <person name="Smith M.E."/>
            <person name="Heitman J."/>
            <person name="Vilgalys R."/>
            <person name="Stajich J.E."/>
        </authorList>
    </citation>
    <scope>NUCLEOTIDE SEQUENCE [LARGE SCALE GENOMIC DNA]</scope>
    <source>
        <strain evidence="2 3">LSU 92-RS-03</strain>
    </source>
</reference>
<proteinExistence type="predicted"/>
<feature type="compositionally biased region" description="Low complexity" evidence="1">
    <location>
        <begin position="47"/>
        <end position="65"/>
    </location>
</feature>
<gene>
    <name evidence="2" type="ORF">CU098_012757</name>
</gene>
<sequence length="72" mass="7900">MFSDQQLQPQQEQPNEDDLIDMDEFLNAYGSDLPPQTSPELNSVTITDLPSSSSTRSPSPTIVTPGSVTFQK</sequence>
<name>A0A367KLA0_RHIST</name>